<reference evidence="2 3" key="1">
    <citation type="submission" date="2020-07" db="EMBL/GenBank/DDBJ databases">
        <title>A new beta-1,3-glucan-decomposing anaerobic bacterium isolated from anoxic soil subjected to biological soil disinfestation.</title>
        <authorList>
            <person name="Ueki A."/>
            <person name="Tonouchi A."/>
        </authorList>
    </citation>
    <scope>NUCLEOTIDE SEQUENCE [LARGE SCALE GENOMIC DNA]</scope>
    <source>
        <strain evidence="2 3">TW1</strain>
    </source>
</reference>
<keyword evidence="1" id="KW-1133">Transmembrane helix</keyword>
<feature type="transmembrane region" description="Helical" evidence="1">
    <location>
        <begin position="102"/>
        <end position="128"/>
    </location>
</feature>
<evidence type="ECO:0000313" key="3">
    <source>
        <dbReference type="Proteomes" id="UP000580568"/>
    </source>
</evidence>
<feature type="transmembrane region" description="Helical" evidence="1">
    <location>
        <begin position="71"/>
        <end position="90"/>
    </location>
</feature>
<keyword evidence="1" id="KW-0472">Membrane</keyword>
<dbReference type="AlphaFoldDB" id="A0A6V8SIH5"/>
<sequence length="136" mass="15555">MTTKENNENIDETNKEGKINKIEDLVSSYRKDVLQRYFGEKGGKNLLYSIIGICLLRGLIGKFAFHQPFLYSFLYPLILVGLVSVLYITLKLISFKSPKISKILSGILLIACCTILILVFLLLIVLLLNKLLHFWF</sequence>
<protein>
    <submittedName>
        <fullName evidence="2">Uncharacterized protein</fullName>
    </submittedName>
</protein>
<evidence type="ECO:0000256" key="1">
    <source>
        <dbReference type="SAM" id="Phobius"/>
    </source>
</evidence>
<gene>
    <name evidence="2" type="ORF">bsdtw1_03120</name>
</gene>
<dbReference type="EMBL" id="BLZR01000001">
    <property type="protein sequence ID" value="GFP77007.1"/>
    <property type="molecule type" value="Genomic_DNA"/>
</dbReference>
<organism evidence="2 3">
    <name type="scientific">Clostridium fungisolvens</name>
    <dbReference type="NCBI Taxonomy" id="1604897"/>
    <lineage>
        <taxon>Bacteria</taxon>
        <taxon>Bacillati</taxon>
        <taxon>Bacillota</taxon>
        <taxon>Clostridia</taxon>
        <taxon>Eubacteriales</taxon>
        <taxon>Clostridiaceae</taxon>
        <taxon>Clostridium</taxon>
    </lineage>
</organism>
<evidence type="ECO:0000313" key="2">
    <source>
        <dbReference type="EMBL" id="GFP77007.1"/>
    </source>
</evidence>
<dbReference type="Proteomes" id="UP000580568">
    <property type="component" value="Unassembled WGS sequence"/>
</dbReference>
<dbReference type="RefSeq" id="WP_183278403.1">
    <property type="nucleotide sequence ID" value="NZ_BLZR01000001.1"/>
</dbReference>
<accession>A0A6V8SIH5</accession>
<feature type="transmembrane region" description="Helical" evidence="1">
    <location>
        <begin position="46"/>
        <end position="65"/>
    </location>
</feature>
<comment type="caution">
    <text evidence="2">The sequence shown here is derived from an EMBL/GenBank/DDBJ whole genome shotgun (WGS) entry which is preliminary data.</text>
</comment>
<keyword evidence="1" id="KW-0812">Transmembrane</keyword>
<keyword evidence="3" id="KW-1185">Reference proteome</keyword>
<proteinExistence type="predicted"/>
<name>A0A6V8SIH5_9CLOT</name>